<name>A0ABM9XKZ7_9CORY</name>
<keyword evidence="1" id="KW-1133">Transmembrane helix</keyword>
<evidence type="ECO:0000313" key="3">
    <source>
        <dbReference type="Proteomes" id="UP000006237"/>
    </source>
</evidence>
<dbReference type="EMBL" id="ACHF01000142">
    <property type="protein sequence ID" value="EEI61780.1"/>
    <property type="molecule type" value="Genomic_DNA"/>
</dbReference>
<gene>
    <name evidence="2" type="ORF">HMPREF0293_2733</name>
</gene>
<proteinExistence type="predicted"/>
<accession>A0ABM9XKZ7</accession>
<protein>
    <submittedName>
        <fullName evidence="2">Uncharacterized protein</fullName>
    </submittedName>
</protein>
<dbReference type="Proteomes" id="UP000006237">
    <property type="component" value="Unassembled WGS sequence"/>
</dbReference>
<feature type="transmembrane region" description="Helical" evidence="1">
    <location>
        <begin position="36"/>
        <end position="58"/>
    </location>
</feature>
<keyword evidence="1" id="KW-0472">Membrane</keyword>
<reference evidence="2 3" key="1">
    <citation type="submission" date="2009-01" db="EMBL/GenBank/DDBJ databases">
        <authorList>
            <person name="Qin X."/>
            <person name="Bachman B."/>
            <person name="Battles P."/>
            <person name="Bell A."/>
            <person name="Bess C."/>
            <person name="Bickham C."/>
            <person name="Chaboub L."/>
            <person name="Chen D."/>
            <person name="Coyle M."/>
            <person name="Deiros D.R."/>
            <person name="Dinh H."/>
            <person name="Forbes L."/>
            <person name="Fowler G."/>
            <person name="Francisco L."/>
            <person name="Fu Q."/>
            <person name="Gubbala S."/>
            <person name="Hale W."/>
            <person name="Han Y."/>
            <person name="Hemphill L."/>
            <person name="Highlander S.K."/>
            <person name="Hirani K."/>
            <person name="Hogues M."/>
            <person name="Jackson L."/>
            <person name="Jakkamsetti A."/>
            <person name="Javaid M."/>
            <person name="Jiang H."/>
            <person name="Korchina V."/>
            <person name="Kovar C."/>
            <person name="Lara F."/>
            <person name="Lee S."/>
            <person name="Mata R."/>
            <person name="Mathew T."/>
            <person name="Moen C."/>
            <person name="Morales K."/>
            <person name="Munidasa M."/>
            <person name="Nazareth L."/>
            <person name="Ngo R."/>
            <person name="Nguyen L."/>
            <person name="Okwuonu G."/>
            <person name="Ongeri F."/>
            <person name="Patil S."/>
            <person name="Petrosino J."/>
            <person name="Pham C."/>
            <person name="Pham P."/>
            <person name="Pu L.-L."/>
            <person name="Puazo M."/>
            <person name="Raj R."/>
            <person name="Reid J."/>
            <person name="Rouhana J."/>
            <person name="Saada N."/>
            <person name="Shang Y."/>
            <person name="Simmons D."/>
            <person name="Thornton R."/>
            <person name="Warren J."/>
            <person name="Weissenberger G."/>
            <person name="Zhang J."/>
            <person name="Zhang L."/>
            <person name="Zhou C."/>
            <person name="Zhu D."/>
            <person name="Muzny D."/>
            <person name="Worley K."/>
            <person name="Gibbs R."/>
        </authorList>
    </citation>
    <scope>NUCLEOTIDE SEQUENCE [LARGE SCALE GENOMIC DNA]</scope>
    <source>
        <strain evidence="2 3">ATCC 51866</strain>
    </source>
</reference>
<keyword evidence="1" id="KW-0812">Transmembrane</keyword>
<keyword evidence="3" id="KW-1185">Reference proteome</keyword>
<feature type="transmembrane region" description="Helical" evidence="1">
    <location>
        <begin position="7"/>
        <end position="30"/>
    </location>
</feature>
<organism evidence="2 3">
    <name type="scientific">Corynebacterium glucuronolyticum ATCC 51866</name>
    <dbReference type="NCBI Taxonomy" id="548478"/>
    <lineage>
        <taxon>Bacteria</taxon>
        <taxon>Bacillati</taxon>
        <taxon>Actinomycetota</taxon>
        <taxon>Actinomycetes</taxon>
        <taxon>Mycobacteriales</taxon>
        <taxon>Corynebacteriaceae</taxon>
        <taxon>Corynebacterium</taxon>
    </lineage>
</organism>
<evidence type="ECO:0000313" key="2">
    <source>
        <dbReference type="EMBL" id="EEI61780.1"/>
    </source>
</evidence>
<sequence length="66" mass="8232">MWRFKNFVDIVVVVFSLRPSFFVYFFLYAFVLLERFYFFDLSCFLLVQLFLLESLILAQDERWRRA</sequence>
<comment type="caution">
    <text evidence="2">The sequence shown here is derived from an EMBL/GenBank/DDBJ whole genome shotgun (WGS) entry which is preliminary data.</text>
</comment>
<evidence type="ECO:0000256" key="1">
    <source>
        <dbReference type="SAM" id="Phobius"/>
    </source>
</evidence>